<dbReference type="AlphaFoldDB" id="A0A059FYE5"/>
<keyword evidence="1" id="KW-0732">Signal</keyword>
<keyword evidence="3" id="KW-1185">Reference proteome</keyword>
<dbReference type="Gene3D" id="3.10.450.160">
    <property type="entry name" value="inner membrane protein cigr"/>
    <property type="match status" value="1"/>
</dbReference>
<reference evidence="2 3" key="1">
    <citation type="submission" date="2013-04" db="EMBL/GenBank/DDBJ databases">
        <title>Hyphomonas hirschiana VP5 Genome Sequencing.</title>
        <authorList>
            <person name="Lai Q."/>
            <person name="Shao Z."/>
        </authorList>
    </citation>
    <scope>NUCLEOTIDE SEQUENCE [LARGE SCALE GENOMIC DNA]</scope>
    <source>
        <strain evidence="2 3">VP5</strain>
    </source>
</reference>
<gene>
    <name evidence="2" type="ORF">HHI_05035</name>
</gene>
<feature type="chain" id="PRO_5001573472" description="Lipoprotein" evidence="1">
    <location>
        <begin position="23"/>
        <end position="110"/>
    </location>
</feature>
<dbReference type="Proteomes" id="UP000025061">
    <property type="component" value="Unassembled WGS sequence"/>
</dbReference>
<dbReference type="RefSeq" id="WP_011645359.1">
    <property type="nucleotide sequence ID" value="NZ_ARYI01000003.1"/>
</dbReference>
<evidence type="ECO:0008006" key="4">
    <source>
        <dbReference type="Google" id="ProtNLM"/>
    </source>
</evidence>
<feature type="signal peptide" evidence="1">
    <location>
        <begin position="1"/>
        <end position="22"/>
    </location>
</feature>
<dbReference type="Pfam" id="PF11776">
    <property type="entry name" value="RcnB"/>
    <property type="match status" value="1"/>
</dbReference>
<dbReference type="OrthoDB" id="9808839at2"/>
<name>A0A059FYE5_9PROT</name>
<evidence type="ECO:0000256" key="1">
    <source>
        <dbReference type="SAM" id="SignalP"/>
    </source>
</evidence>
<protein>
    <recommendedName>
        <fullName evidence="4">Lipoprotein</fullName>
    </recommendedName>
</protein>
<dbReference type="PATRIC" id="fig|1280951.3.peg.1019"/>
<proteinExistence type="predicted"/>
<dbReference type="EMBL" id="ARYI01000003">
    <property type="protein sequence ID" value="KCZ95493.1"/>
    <property type="molecule type" value="Genomic_DNA"/>
</dbReference>
<dbReference type="InterPro" id="IPR024572">
    <property type="entry name" value="RcnB"/>
</dbReference>
<evidence type="ECO:0000313" key="2">
    <source>
        <dbReference type="EMBL" id="KCZ95493.1"/>
    </source>
</evidence>
<sequence>MSFKIVIPVLAAALGAGTFAFADPPHHRGHDLPPGLAKQGKIPPGHAKKMWGKGQHLPPEYRDGRFSDWDRYDLRPAPAGYQWVRVDEDAYLVEVASGLIAQAMIGVLLD</sequence>
<comment type="caution">
    <text evidence="2">The sequence shown here is derived from an EMBL/GenBank/DDBJ whole genome shotgun (WGS) entry which is preliminary data.</text>
</comment>
<organism evidence="2 3">
    <name type="scientific">Hyphomonas hirschiana VP5</name>
    <dbReference type="NCBI Taxonomy" id="1280951"/>
    <lineage>
        <taxon>Bacteria</taxon>
        <taxon>Pseudomonadati</taxon>
        <taxon>Pseudomonadota</taxon>
        <taxon>Alphaproteobacteria</taxon>
        <taxon>Hyphomonadales</taxon>
        <taxon>Hyphomonadaceae</taxon>
        <taxon>Hyphomonas</taxon>
    </lineage>
</organism>
<accession>A0A059FYE5</accession>
<evidence type="ECO:0000313" key="3">
    <source>
        <dbReference type="Proteomes" id="UP000025061"/>
    </source>
</evidence>